<dbReference type="AlphaFoldDB" id="A0A167MK52"/>
<accession>A0A167MK52</accession>
<keyword evidence="3" id="KW-1185">Reference proteome</keyword>
<evidence type="ECO:0000313" key="3">
    <source>
        <dbReference type="Proteomes" id="UP000077315"/>
    </source>
</evidence>
<evidence type="ECO:0000313" key="2">
    <source>
        <dbReference type="EMBL" id="OAD73076.1"/>
    </source>
</evidence>
<dbReference type="RefSeq" id="XP_018291116.1">
    <property type="nucleotide sequence ID" value="XM_018436049.1"/>
</dbReference>
<dbReference type="Proteomes" id="UP000077315">
    <property type="component" value="Unassembled WGS sequence"/>
</dbReference>
<name>A0A167MK52_PHYB8</name>
<protein>
    <submittedName>
        <fullName evidence="2">Uncharacterized protein</fullName>
    </submittedName>
</protein>
<dbReference type="EMBL" id="KV440982">
    <property type="protein sequence ID" value="OAD73076.1"/>
    <property type="molecule type" value="Genomic_DNA"/>
</dbReference>
<dbReference type="GeneID" id="28996955"/>
<sequence length="232" mass="25838">MLIVLIFPVRTKTRTTRTTRTRTTEARTRPTKTGASRETDIHQVDLYGLELLNELGESILNEGVLGCRALGREGNKLRDQASSRPTIFFFNRLHLESLMDQLIPETGQTSLLYLVGNLRAESSQQNANLLGLIGQGNQTKELLEVEGHLTDTLTRTLPRFFNLCPPDALHLLRGKLFFEFSGEHVPGSNLGLVYSPPFGRHATEMGDSHQDGLLVGHPNTFLQTVHVQDPGE</sequence>
<dbReference type="VEuPathDB" id="FungiDB:PHYBLDRAFT_169332"/>
<evidence type="ECO:0000256" key="1">
    <source>
        <dbReference type="SAM" id="MobiDB-lite"/>
    </source>
</evidence>
<reference evidence="3" key="1">
    <citation type="submission" date="2015-06" db="EMBL/GenBank/DDBJ databases">
        <title>Expansion of signal transduction pathways in fungi by whole-genome duplication.</title>
        <authorList>
            <consortium name="DOE Joint Genome Institute"/>
            <person name="Corrochano L.M."/>
            <person name="Kuo A."/>
            <person name="Marcet-Houben M."/>
            <person name="Polaino S."/>
            <person name="Salamov A."/>
            <person name="Villalobos J.M."/>
            <person name="Alvarez M.I."/>
            <person name="Avalos J."/>
            <person name="Benito E.P."/>
            <person name="Benoit I."/>
            <person name="Burger G."/>
            <person name="Camino L.P."/>
            <person name="Canovas D."/>
            <person name="Cerda-Olmedo E."/>
            <person name="Cheng J.-F."/>
            <person name="Dominguez A."/>
            <person name="Elias M."/>
            <person name="Eslava A.P."/>
            <person name="Glaser F."/>
            <person name="Grimwood J."/>
            <person name="Gutierrez G."/>
            <person name="Heitman J."/>
            <person name="Henrissat B."/>
            <person name="Iturriaga E.A."/>
            <person name="Lang B.F."/>
            <person name="Lavin J.L."/>
            <person name="Lee S."/>
            <person name="Li W."/>
            <person name="Lindquist E."/>
            <person name="Lopez-Garcia S."/>
            <person name="Luque E.M."/>
            <person name="Marcos A.T."/>
            <person name="Martin J."/>
            <person name="McCluskey K."/>
            <person name="Medina H.R."/>
            <person name="Miralles-Duran A."/>
            <person name="Miyazaki A."/>
            <person name="Munoz-Torres E."/>
            <person name="Oguiza J.A."/>
            <person name="Ohm R."/>
            <person name="Olmedo M."/>
            <person name="Orejas M."/>
            <person name="Ortiz-Castellanos L."/>
            <person name="Pisabarro A.G."/>
            <person name="Rodriguez-Romero J."/>
            <person name="Ruiz-Herrera J."/>
            <person name="Ruiz-Vazquez R."/>
            <person name="Sanz C."/>
            <person name="Schackwitz W."/>
            <person name="Schmutz J."/>
            <person name="Shahriari M."/>
            <person name="Shelest E."/>
            <person name="Silva-Franco F."/>
            <person name="Soanes D."/>
            <person name="Syed K."/>
            <person name="Tagua V.G."/>
            <person name="Talbot N.J."/>
            <person name="Thon M."/>
            <person name="De vries R.P."/>
            <person name="Wiebenga A."/>
            <person name="Yadav J.S."/>
            <person name="Braun E.L."/>
            <person name="Baker S."/>
            <person name="Garre V."/>
            <person name="Horwitz B."/>
            <person name="Torres-Martinez S."/>
            <person name="Idnurm A."/>
            <person name="Herrera-Estrella A."/>
            <person name="Gabaldon T."/>
            <person name="Grigoriev I.V."/>
        </authorList>
    </citation>
    <scope>NUCLEOTIDE SEQUENCE [LARGE SCALE GENOMIC DNA]</scope>
    <source>
        <strain evidence="3">NRRL 1555(-)</strain>
    </source>
</reference>
<proteinExistence type="predicted"/>
<gene>
    <name evidence="2" type="ORF">PHYBLDRAFT_169332</name>
</gene>
<feature type="region of interest" description="Disordered" evidence="1">
    <location>
        <begin position="14"/>
        <end position="37"/>
    </location>
</feature>
<dbReference type="InParanoid" id="A0A167MK52"/>
<organism evidence="2 3">
    <name type="scientific">Phycomyces blakesleeanus (strain ATCC 8743b / DSM 1359 / FGSC 10004 / NBRC 33097 / NRRL 1555)</name>
    <dbReference type="NCBI Taxonomy" id="763407"/>
    <lineage>
        <taxon>Eukaryota</taxon>
        <taxon>Fungi</taxon>
        <taxon>Fungi incertae sedis</taxon>
        <taxon>Mucoromycota</taxon>
        <taxon>Mucoromycotina</taxon>
        <taxon>Mucoromycetes</taxon>
        <taxon>Mucorales</taxon>
        <taxon>Phycomycetaceae</taxon>
        <taxon>Phycomyces</taxon>
    </lineage>
</organism>